<comment type="caution">
    <text evidence="2">The sequence shown here is derived from an EMBL/GenBank/DDBJ whole genome shotgun (WGS) entry which is preliminary data.</text>
</comment>
<sequence length="187" mass="19988">MKFTSLLVTATALFGLASARPAKRELEATAADLADPKANFNFSPLESALNTVFSQIEQIPDSVLESGDEATAAWLKENPFQKRDYVDVRVPLNERSDVSVFEERGIDWGKVAKCVATVTSAIATNVIPAAKLLKIKKYIAELGGVKTAIQLLIGATTTAEKLKAGGQALVELSKLFLGVTAIESACF</sequence>
<dbReference type="GeneID" id="25984164"/>
<dbReference type="KEGG" id="tasa:A1Q1_00650"/>
<reference evidence="2 3" key="1">
    <citation type="journal article" date="2012" name="Eukaryot. Cell">
        <title>Draft genome sequence of CBS 2479, the standard type strain of Trichosporon asahii.</title>
        <authorList>
            <person name="Yang R.Y."/>
            <person name="Li H.T."/>
            <person name="Zhu H."/>
            <person name="Zhou G.P."/>
            <person name="Wang M."/>
            <person name="Wang L."/>
        </authorList>
    </citation>
    <scope>NUCLEOTIDE SEQUENCE [LARGE SCALE GENOMIC DNA]</scope>
    <source>
        <strain evidence="3">ATCC 90039 / CBS 2479 / JCM 2466 / KCTC 7840 / NCYC 2677 / UAMH 7654</strain>
    </source>
</reference>
<protein>
    <submittedName>
        <fullName evidence="2">Uncharacterized protein</fullName>
    </submittedName>
</protein>
<evidence type="ECO:0000256" key="1">
    <source>
        <dbReference type="SAM" id="SignalP"/>
    </source>
</evidence>
<feature type="signal peptide" evidence="1">
    <location>
        <begin position="1"/>
        <end position="19"/>
    </location>
</feature>
<dbReference type="OrthoDB" id="5355068at2759"/>
<gene>
    <name evidence="2" type="ORF">A1Q1_00650</name>
</gene>
<dbReference type="AlphaFoldDB" id="J5R183"/>
<accession>J5R183</accession>
<dbReference type="RefSeq" id="XP_014181440.1">
    <property type="nucleotide sequence ID" value="XM_014325965.1"/>
</dbReference>
<evidence type="ECO:0000313" key="2">
    <source>
        <dbReference type="EMBL" id="EJT50183.1"/>
    </source>
</evidence>
<feature type="chain" id="PRO_5003784821" evidence="1">
    <location>
        <begin position="20"/>
        <end position="187"/>
    </location>
</feature>
<dbReference type="Proteomes" id="UP000002748">
    <property type="component" value="Unassembled WGS sequence"/>
</dbReference>
<keyword evidence="1" id="KW-0732">Signal</keyword>
<dbReference type="VEuPathDB" id="FungiDB:A1Q1_00650"/>
<organism evidence="2 3">
    <name type="scientific">Trichosporon asahii var. asahii (strain ATCC 90039 / CBS 2479 / JCM 2466 / KCTC 7840 / NBRC 103889/ NCYC 2677 / UAMH 7654)</name>
    <name type="common">Yeast</name>
    <dbReference type="NCBI Taxonomy" id="1186058"/>
    <lineage>
        <taxon>Eukaryota</taxon>
        <taxon>Fungi</taxon>
        <taxon>Dikarya</taxon>
        <taxon>Basidiomycota</taxon>
        <taxon>Agaricomycotina</taxon>
        <taxon>Tremellomycetes</taxon>
        <taxon>Trichosporonales</taxon>
        <taxon>Trichosporonaceae</taxon>
        <taxon>Trichosporon</taxon>
    </lineage>
</organism>
<dbReference type="EMBL" id="ALBS01000126">
    <property type="protein sequence ID" value="EJT50183.1"/>
    <property type="molecule type" value="Genomic_DNA"/>
</dbReference>
<proteinExistence type="predicted"/>
<evidence type="ECO:0000313" key="3">
    <source>
        <dbReference type="Proteomes" id="UP000002748"/>
    </source>
</evidence>
<dbReference type="HOGENOM" id="CLU_090072_0_0_1"/>
<name>J5R183_TRIAS</name>